<evidence type="ECO:0000313" key="3">
    <source>
        <dbReference type="Proteomes" id="UP000324222"/>
    </source>
</evidence>
<feature type="region of interest" description="Disordered" evidence="1">
    <location>
        <begin position="1"/>
        <end position="20"/>
    </location>
</feature>
<evidence type="ECO:0000313" key="2">
    <source>
        <dbReference type="EMBL" id="MPC14584.1"/>
    </source>
</evidence>
<dbReference type="Proteomes" id="UP000324222">
    <property type="component" value="Unassembled WGS sequence"/>
</dbReference>
<keyword evidence="3" id="KW-1185">Reference proteome</keyword>
<sequence length="80" mass="9112">MPWCSQPFHPPSRSDRPSPPICKYFTTTTTSHHGNPSLETLLEPFSTSRVETCDKDICHPSSVHLYVNQRGRSARKLVFL</sequence>
<protein>
    <submittedName>
        <fullName evidence="2">Uncharacterized protein</fullName>
    </submittedName>
</protein>
<dbReference type="AlphaFoldDB" id="A0A5B7D0X9"/>
<reference evidence="2 3" key="1">
    <citation type="submission" date="2019-05" db="EMBL/GenBank/DDBJ databases">
        <title>Another draft genome of Portunus trituberculatus and its Hox gene families provides insights of decapod evolution.</title>
        <authorList>
            <person name="Jeong J.-H."/>
            <person name="Song I."/>
            <person name="Kim S."/>
            <person name="Choi T."/>
            <person name="Kim D."/>
            <person name="Ryu S."/>
            <person name="Kim W."/>
        </authorList>
    </citation>
    <scope>NUCLEOTIDE SEQUENCE [LARGE SCALE GENOMIC DNA]</scope>
    <source>
        <tissue evidence="2">Muscle</tissue>
    </source>
</reference>
<dbReference type="EMBL" id="VSRR010000364">
    <property type="protein sequence ID" value="MPC14584.1"/>
    <property type="molecule type" value="Genomic_DNA"/>
</dbReference>
<name>A0A5B7D0X9_PORTR</name>
<gene>
    <name evidence="2" type="ORF">E2C01_007351</name>
</gene>
<comment type="caution">
    <text evidence="2">The sequence shown here is derived from an EMBL/GenBank/DDBJ whole genome shotgun (WGS) entry which is preliminary data.</text>
</comment>
<accession>A0A5B7D0X9</accession>
<proteinExistence type="predicted"/>
<organism evidence="2 3">
    <name type="scientific">Portunus trituberculatus</name>
    <name type="common">Swimming crab</name>
    <name type="synonym">Neptunus trituberculatus</name>
    <dbReference type="NCBI Taxonomy" id="210409"/>
    <lineage>
        <taxon>Eukaryota</taxon>
        <taxon>Metazoa</taxon>
        <taxon>Ecdysozoa</taxon>
        <taxon>Arthropoda</taxon>
        <taxon>Crustacea</taxon>
        <taxon>Multicrustacea</taxon>
        <taxon>Malacostraca</taxon>
        <taxon>Eumalacostraca</taxon>
        <taxon>Eucarida</taxon>
        <taxon>Decapoda</taxon>
        <taxon>Pleocyemata</taxon>
        <taxon>Brachyura</taxon>
        <taxon>Eubrachyura</taxon>
        <taxon>Portunoidea</taxon>
        <taxon>Portunidae</taxon>
        <taxon>Portuninae</taxon>
        <taxon>Portunus</taxon>
    </lineage>
</organism>
<evidence type="ECO:0000256" key="1">
    <source>
        <dbReference type="SAM" id="MobiDB-lite"/>
    </source>
</evidence>